<dbReference type="PROSITE" id="PS50093">
    <property type="entry name" value="PKD"/>
    <property type="match status" value="1"/>
</dbReference>
<gene>
    <name evidence="2" type="ORF">GCM10011349_43650</name>
</gene>
<proteinExistence type="predicted"/>
<dbReference type="CDD" id="cd00146">
    <property type="entry name" value="PKD"/>
    <property type="match status" value="1"/>
</dbReference>
<accession>A0ABQ2K1E4</accession>
<dbReference type="EMBL" id="BMLK01000036">
    <property type="protein sequence ID" value="GGN61235.1"/>
    <property type="molecule type" value="Genomic_DNA"/>
</dbReference>
<dbReference type="InterPro" id="IPR035986">
    <property type="entry name" value="PKD_dom_sf"/>
</dbReference>
<evidence type="ECO:0000259" key="1">
    <source>
        <dbReference type="PROSITE" id="PS50093"/>
    </source>
</evidence>
<sequence>MCAYTDTSLQAQDGTAVAVGQRHDDTDRAEPLFSQPYIDIDEWRSTPARHRYVHGGFKGTEARFSFYLPAPDKYQGRFFQYITPVPDSENLSQGLTGEEDRIGFALDSGAYFVETNSGGRSAAAMPGQRGDPTIGAFRANAAAAQFSRVVAEQMYGGKRPYGYAFGGSGGAFRTLAGMENTRGVWDGAVPYVVGSPMALPNLFTARMLGLRVLAPVFPQIVDAIDAGGSGDPYKDLSPEQAATLKEVTRLGFPPAGWFNYKKLGMHAYAVIYPVTRALDPAYFKEFWTTPGYDGYAPPPSLIDARVRLGTTVASIVTAGEAARMNLPGLRQAGEAKGLADNGWKAHQPSTPVAVRLMKAPGKDVMGGDFIVDSGAAAGKKAMILNCIGDIVLLGQGGEEIVSKLAAGDAVRVDNTDFLASETYHRHQVPPGDQFPEWDQYRGPDGKPLYPQRPMILGPLLARGATGTDQTGEFSGKMIMLENLYDTEAFPWQGDWYRQRVRENLGTATNDHYRLWMNDHANHGDSTRQLYPNHTVSYIGILQQALRDLAAWVEDGTDPAQTTNYQLVDGQIVVPATAEARRGIQPVVSLTGTDGQKAIEAQTGKTAVMTGTIAVPPGTGKVVSAEWDFDDTGTFPVRSDLSKAKDHGDNVTVTMTHVFSKPGTYFVTLRVASQREGNVQTPFARIQNLDRVRVIVR</sequence>
<organism evidence="2 3">
    <name type="scientific">Novosphingobium indicum</name>
    <dbReference type="NCBI Taxonomy" id="462949"/>
    <lineage>
        <taxon>Bacteria</taxon>
        <taxon>Pseudomonadati</taxon>
        <taxon>Pseudomonadota</taxon>
        <taxon>Alphaproteobacteria</taxon>
        <taxon>Sphingomonadales</taxon>
        <taxon>Sphingomonadaceae</taxon>
        <taxon>Novosphingobium</taxon>
    </lineage>
</organism>
<comment type="caution">
    <text evidence="2">The sequence shown here is derived from an EMBL/GenBank/DDBJ whole genome shotgun (WGS) entry which is preliminary data.</text>
</comment>
<dbReference type="Gene3D" id="2.60.40.10">
    <property type="entry name" value="Immunoglobulins"/>
    <property type="match status" value="1"/>
</dbReference>
<dbReference type="InterPro" id="IPR013783">
    <property type="entry name" value="Ig-like_fold"/>
</dbReference>
<dbReference type="Proteomes" id="UP000605099">
    <property type="component" value="Unassembled WGS sequence"/>
</dbReference>
<reference evidence="3" key="1">
    <citation type="journal article" date="2019" name="Int. J. Syst. Evol. Microbiol.">
        <title>The Global Catalogue of Microorganisms (GCM) 10K type strain sequencing project: providing services to taxonomists for standard genome sequencing and annotation.</title>
        <authorList>
            <consortium name="The Broad Institute Genomics Platform"/>
            <consortium name="The Broad Institute Genome Sequencing Center for Infectious Disease"/>
            <person name="Wu L."/>
            <person name="Ma J."/>
        </authorList>
    </citation>
    <scope>NUCLEOTIDE SEQUENCE [LARGE SCALE GENOMIC DNA]</scope>
    <source>
        <strain evidence="3">CGMCC 1.6784</strain>
    </source>
</reference>
<dbReference type="SUPFAM" id="SSF49299">
    <property type="entry name" value="PKD domain"/>
    <property type="match status" value="1"/>
</dbReference>
<keyword evidence="3" id="KW-1185">Reference proteome</keyword>
<dbReference type="InterPro" id="IPR000601">
    <property type="entry name" value="PKD_dom"/>
</dbReference>
<evidence type="ECO:0000313" key="3">
    <source>
        <dbReference type="Proteomes" id="UP000605099"/>
    </source>
</evidence>
<evidence type="ECO:0000313" key="2">
    <source>
        <dbReference type="EMBL" id="GGN61235.1"/>
    </source>
</evidence>
<dbReference type="Pfam" id="PF00801">
    <property type="entry name" value="PKD"/>
    <property type="match status" value="1"/>
</dbReference>
<protein>
    <recommendedName>
        <fullName evidence="1">PKD domain-containing protein</fullName>
    </recommendedName>
</protein>
<name>A0ABQ2K1E4_9SPHN</name>
<feature type="domain" description="PKD" evidence="1">
    <location>
        <begin position="617"/>
        <end position="672"/>
    </location>
</feature>